<feature type="compositionally biased region" description="Polar residues" evidence="1">
    <location>
        <begin position="1"/>
        <end position="15"/>
    </location>
</feature>
<organism evidence="2">
    <name type="scientific">marine sediment metagenome</name>
    <dbReference type="NCBI Taxonomy" id="412755"/>
    <lineage>
        <taxon>unclassified sequences</taxon>
        <taxon>metagenomes</taxon>
        <taxon>ecological metagenomes</taxon>
    </lineage>
</organism>
<sequence length="74" mass="7852">PGQSGENNTGAQGSAGSADKDHAAIDVRLVEKKQPADSKRDNRRQDIAQKKHDSGLTPAAHSSAQSRKTDPQPH</sequence>
<evidence type="ECO:0000256" key="1">
    <source>
        <dbReference type="SAM" id="MobiDB-lite"/>
    </source>
</evidence>
<feature type="compositionally biased region" description="Basic and acidic residues" evidence="1">
    <location>
        <begin position="18"/>
        <end position="54"/>
    </location>
</feature>
<dbReference type="AlphaFoldDB" id="X0TQ53"/>
<protein>
    <submittedName>
        <fullName evidence="2">Uncharacterized protein</fullName>
    </submittedName>
</protein>
<reference evidence="2" key="1">
    <citation type="journal article" date="2014" name="Front. Microbiol.">
        <title>High frequency of phylogenetically diverse reductive dehalogenase-homologous genes in deep subseafloor sedimentary metagenomes.</title>
        <authorList>
            <person name="Kawai M."/>
            <person name="Futagami T."/>
            <person name="Toyoda A."/>
            <person name="Takaki Y."/>
            <person name="Nishi S."/>
            <person name="Hori S."/>
            <person name="Arai W."/>
            <person name="Tsubouchi T."/>
            <person name="Morono Y."/>
            <person name="Uchiyama I."/>
            <person name="Ito T."/>
            <person name="Fujiyama A."/>
            <person name="Inagaki F."/>
            <person name="Takami H."/>
        </authorList>
    </citation>
    <scope>NUCLEOTIDE SEQUENCE</scope>
    <source>
        <strain evidence="2">Expedition CK06-06</strain>
    </source>
</reference>
<evidence type="ECO:0000313" key="2">
    <source>
        <dbReference type="EMBL" id="GAF89361.1"/>
    </source>
</evidence>
<comment type="caution">
    <text evidence="2">The sequence shown here is derived from an EMBL/GenBank/DDBJ whole genome shotgun (WGS) entry which is preliminary data.</text>
</comment>
<accession>X0TQ53</accession>
<gene>
    <name evidence="2" type="ORF">S01H1_22500</name>
</gene>
<dbReference type="EMBL" id="BARS01012710">
    <property type="protein sequence ID" value="GAF89361.1"/>
    <property type="molecule type" value="Genomic_DNA"/>
</dbReference>
<feature type="region of interest" description="Disordered" evidence="1">
    <location>
        <begin position="1"/>
        <end position="74"/>
    </location>
</feature>
<name>X0TQ53_9ZZZZ</name>
<feature type="non-terminal residue" evidence="2">
    <location>
        <position position="1"/>
    </location>
</feature>
<proteinExistence type="predicted"/>